<evidence type="ECO:0000313" key="2">
    <source>
        <dbReference type="Proteomes" id="UP000327085"/>
    </source>
</evidence>
<dbReference type="Proteomes" id="UP000327085">
    <property type="component" value="Chromosome 5"/>
</dbReference>
<dbReference type="InParanoid" id="A0A5E4EWN0"/>
<gene>
    <name evidence="1" type="ORF">ALMOND_2B012435</name>
</gene>
<protein>
    <submittedName>
        <fullName evidence="1">PREDICTED: PRUPE_7G190100</fullName>
    </submittedName>
</protein>
<organism evidence="1 2">
    <name type="scientific">Prunus dulcis</name>
    <name type="common">Almond</name>
    <name type="synonym">Amygdalus dulcis</name>
    <dbReference type="NCBI Taxonomy" id="3755"/>
    <lineage>
        <taxon>Eukaryota</taxon>
        <taxon>Viridiplantae</taxon>
        <taxon>Streptophyta</taxon>
        <taxon>Embryophyta</taxon>
        <taxon>Tracheophyta</taxon>
        <taxon>Spermatophyta</taxon>
        <taxon>Magnoliopsida</taxon>
        <taxon>eudicotyledons</taxon>
        <taxon>Gunneridae</taxon>
        <taxon>Pentapetalae</taxon>
        <taxon>rosids</taxon>
        <taxon>fabids</taxon>
        <taxon>Rosales</taxon>
        <taxon>Rosaceae</taxon>
        <taxon>Amygdaloideae</taxon>
        <taxon>Amygdaleae</taxon>
        <taxon>Prunus</taxon>
    </lineage>
</organism>
<proteinExistence type="predicted"/>
<name>A0A5E4EWN0_PRUDU</name>
<dbReference type="Gramene" id="VVA19209">
    <property type="protein sequence ID" value="VVA19209"/>
    <property type="gene ID" value="Prudul26B012435"/>
</dbReference>
<dbReference type="EMBL" id="CABIKO010000035">
    <property type="protein sequence ID" value="VVA19209.1"/>
    <property type="molecule type" value="Genomic_DNA"/>
</dbReference>
<reference evidence="2" key="1">
    <citation type="journal article" date="2020" name="Plant J.">
        <title>Transposons played a major role in the diversification between the closely related almond and peach genomes: results from the almond genome sequence.</title>
        <authorList>
            <person name="Alioto T."/>
            <person name="Alexiou K.G."/>
            <person name="Bardil A."/>
            <person name="Barteri F."/>
            <person name="Castanera R."/>
            <person name="Cruz F."/>
            <person name="Dhingra A."/>
            <person name="Duval H."/>
            <person name="Fernandez I Marti A."/>
            <person name="Frias L."/>
            <person name="Galan B."/>
            <person name="Garcia J.L."/>
            <person name="Howad W."/>
            <person name="Gomez-Garrido J."/>
            <person name="Gut M."/>
            <person name="Julca I."/>
            <person name="Morata J."/>
            <person name="Puigdomenech P."/>
            <person name="Ribeca P."/>
            <person name="Rubio Cabetas M.J."/>
            <person name="Vlasova A."/>
            <person name="Wirthensohn M."/>
            <person name="Garcia-Mas J."/>
            <person name="Gabaldon T."/>
            <person name="Casacuberta J.M."/>
            <person name="Arus P."/>
        </authorList>
    </citation>
    <scope>NUCLEOTIDE SEQUENCE [LARGE SCALE GENOMIC DNA]</scope>
    <source>
        <strain evidence="2">cv. Texas</strain>
    </source>
</reference>
<evidence type="ECO:0000313" key="1">
    <source>
        <dbReference type="EMBL" id="VVA19209.1"/>
    </source>
</evidence>
<sequence length="149" mass="17778">MSLANWFDKVRELIVSVSKIHSYGCYHGVLNLKSSYVFVAGHLKMINLEGFCSDKSKDLYDFKKRQDFVDIELLFRSLFSLLTSSFRWPEKDAFLNCILSTCWLWYNEFYFKLRNHPFLLTPMKRLEYADRLYRLMAADPGNNFWKILS</sequence>
<accession>A0A5E4EWN0</accession>
<dbReference type="AlphaFoldDB" id="A0A5E4EWN0"/>